<keyword evidence="1" id="KW-1133">Transmembrane helix</keyword>
<sequence>MFSWFYRVWMLENIFQRENILLDTGKIAFNLGKTSYRFQLCKTFSISSSSRQNLHKLLFRFLSSPLSQDLILPCKMDRNQHHAIVGVVASVLAFGALWIKKLKTRKEITSHPHVNRDYERENYINSILYSGDQHCIDVIRMRPIVFLICVIFLVEIICYNQLNR</sequence>
<organism evidence="2 3">
    <name type="scientific">Gossypium hirsutum</name>
    <name type="common">Upland cotton</name>
    <name type="synonym">Gossypium mexicanum</name>
    <dbReference type="NCBI Taxonomy" id="3635"/>
    <lineage>
        <taxon>Eukaryota</taxon>
        <taxon>Viridiplantae</taxon>
        <taxon>Streptophyta</taxon>
        <taxon>Embryophyta</taxon>
        <taxon>Tracheophyta</taxon>
        <taxon>Spermatophyta</taxon>
        <taxon>Magnoliopsida</taxon>
        <taxon>eudicotyledons</taxon>
        <taxon>Gunneridae</taxon>
        <taxon>Pentapetalae</taxon>
        <taxon>rosids</taxon>
        <taxon>malvids</taxon>
        <taxon>Malvales</taxon>
        <taxon>Malvaceae</taxon>
        <taxon>Malvoideae</taxon>
        <taxon>Gossypium</taxon>
    </lineage>
</organism>
<keyword evidence="1" id="KW-0472">Membrane</keyword>
<dbReference type="GeneID" id="107886018"/>
<reference evidence="3" key="2">
    <citation type="submission" date="2025-08" db="UniProtKB">
        <authorList>
            <consortium name="RefSeq"/>
        </authorList>
    </citation>
    <scope>IDENTIFICATION</scope>
</reference>
<proteinExistence type="predicted"/>
<evidence type="ECO:0000313" key="3">
    <source>
        <dbReference type="RefSeq" id="XP_040963945.1"/>
    </source>
</evidence>
<evidence type="ECO:0000256" key="1">
    <source>
        <dbReference type="SAM" id="Phobius"/>
    </source>
</evidence>
<keyword evidence="1" id="KW-0812">Transmembrane</keyword>
<name>A0ABM3BAA7_GOSHI</name>
<evidence type="ECO:0000313" key="2">
    <source>
        <dbReference type="Proteomes" id="UP000818029"/>
    </source>
</evidence>
<feature type="transmembrane region" description="Helical" evidence="1">
    <location>
        <begin position="144"/>
        <end position="162"/>
    </location>
</feature>
<reference evidence="2" key="1">
    <citation type="journal article" date="2020" name="Nat. Genet.">
        <title>Genomic diversifications of five Gossypium allopolyploid species and their impact on cotton improvement.</title>
        <authorList>
            <person name="Chen Z.J."/>
            <person name="Sreedasyam A."/>
            <person name="Ando A."/>
            <person name="Song Q."/>
            <person name="De Santiago L.M."/>
            <person name="Hulse-Kemp A.M."/>
            <person name="Ding M."/>
            <person name="Ye W."/>
            <person name="Kirkbride R.C."/>
            <person name="Jenkins J."/>
            <person name="Plott C."/>
            <person name="Lovell J."/>
            <person name="Lin Y.M."/>
            <person name="Vaughn R."/>
            <person name="Liu B."/>
            <person name="Simpson S."/>
            <person name="Scheffler B.E."/>
            <person name="Wen L."/>
            <person name="Saski C.A."/>
            <person name="Grover C.E."/>
            <person name="Hu G."/>
            <person name="Conover J.L."/>
            <person name="Carlson J.W."/>
            <person name="Shu S."/>
            <person name="Boston L.B."/>
            <person name="Williams M."/>
            <person name="Peterson D.G."/>
            <person name="McGee K."/>
            <person name="Jones D.C."/>
            <person name="Wendel J.F."/>
            <person name="Stelly D.M."/>
            <person name="Grimwood J."/>
            <person name="Schmutz J."/>
        </authorList>
    </citation>
    <scope>NUCLEOTIDE SEQUENCE [LARGE SCALE GENOMIC DNA]</scope>
    <source>
        <strain evidence="2">cv. TM-1</strain>
    </source>
</reference>
<keyword evidence="2" id="KW-1185">Reference proteome</keyword>
<protein>
    <submittedName>
        <fullName evidence="3">Uncharacterized protein isoform X2</fullName>
    </submittedName>
</protein>
<dbReference type="Proteomes" id="UP000818029">
    <property type="component" value="Chromosome A03"/>
</dbReference>
<gene>
    <name evidence="3" type="primary">LOC107886018</name>
</gene>
<accession>A0ABM3BAA7</accession>
<feature type="transmembrane region" description="Helical" evidence="1">
    <location>
        <begin position="81"/>
        <end position="99"/>
    </location>
</feature>
<dbReference type="RefSeq" id="XP_040963945.1">
    <property type="nucleotide sequence ID" value="XM_041108011.1"/>
</dbReference>